<dbReference type="InterPro" id="IPR029063">
    <property type="entry name" value="SAM-dependent_MTases_sf"/>
</dbReference>
<sequence length="223" mass="23017">MTDSIQTRSDFEAMRHAMVVSQLRTSAVTDPRVVAAMGDVPREGFVPPAQADVAYRDAPLPLAGGRAINAPLITGRLLTAAEIQPTDRVLLIGAAMGYAAAVLARLAGSVVALEEDATLLAAARDAIVDAKVTFVEGPLNAGAADGAPYDVIVIDGAVESVPDTIVGQLAPGGRLATGLVDRGVTRLALGRRTGGGFGLIDFADLDCIVLPGFARPKTFQFAR</sequence>
<dbReference type="PANTHER" id="PTHR11579:SF18">
    <property type="entry name" value="PROTEIN-L-ISOASPARTATE O-METHYLTRANSFERASE"/>
    <property type="match status" value="1"/>
</dbReference>
<dbReference type="PANTHER" id="PTHR11579">
    <property type="entry name" value="PROTEIN-L-ISOASPARTATE O-METHYLTRANSFERASE"/>
    <property type="match status" value="1"/>
</dbReference>
<organism evidence="4 5">
    <name type="scientific">Sphingomonas hengshuiensis</name>
    <dbReference type="NCBI Taxonomy" id="1609977"/>
    <lineage>
        <taxon>Bacteria</taxon>
        <taxon>Pseudomonadati</taxon>
        <taxon>Pseudomonadota</taxon>
        <taxon>Alphaproteobacteria</taxon>
        <taxon>Sphingomonadales</taxon>
        <taxon>Sphingomonadaceae</taxon>
        <taxon>Sphingomonas</taxon>
    </lineage>
</organism>
<comment type="similarity">
    <text evidence="1">Belongs to the methyltransferase superfamily. L-isoaspartyl/D-aspartyl protein methyltransferase family.</text>
</comment>
<name>A0A2W4YXC5_9SPHN</name>
<accession>A0A2W4YXC5</accession>
<proteinExistence type="inferred from homology"/>
<evidence type="ECO:0000256" key="1">
    <source>
        <dbReference type="ARBA" id="ARBA00005369"/>
    </source>
</evidence>
<dbReference type="GO" id="GO:0004719">
    <property type="term" value="F:protein-L-isoaspartate (D-aspartate) O-methyltransferase activity"/>
    <property type="evidence" value="ECO:0007669"/>
    <property type="project" value="InterPro"/>
</dbReference>
<evidence type="ECO:0000313" key="5">
    <source>
        <dbReference type="Proteomes" id="UP000248614"/>
    </source>
</evidence>
<dbReference type="GO" id="GO:0005737">
    <property type="term" value="C:cytoplasm"/>
    <property type="evidence" value="ECO:0007669"/>
    <property type="project" value="TreeGrafter"/>
</dbReference>
<dbReference type="Proteomes" id="UP000248614">
    <property type="component" value="Unassembled WGS sequence"/>
</dbReference>
<keyword evidence="4" id="KW-0489">Methyltransferase</keyword>
<dbReference type="Pfam" id="PF01135">
    <property type="entry name" value="PCMT"/>
    <property type="match status" value="1"/>
</dbReference>
<evidence type="ECO:0000256" key="3">
    <source>
        <dbReference type="ARBA" id="ARBA00030757"/>
    </source>
</evidence>
<dbReference type="Gene3D" id="3.40.50.150">
    <property type="entry name" value="Vaccinia Virus protein VP39"/>
    <property type="match status" value="1"/>
</dbReference>
<evidence type="ECO:0000256" key="2">
    <source>
        <dbReference type="ARBA" id="ARBA00013346"/>
    </source>
</evidence>
<keyword evidence="4" id="KW-0808">Transferase</keyword>
<dbReference type="GO" id="GO:0032259">
    <property type="term" value="P:methylation"/>
    <property type="evidence" value="ECO:0007669"/>
    <property type="project" value="UniProtKB-KW"/>
</dbReference>
<dbReference type="AlphaFoldDB" id="A0A2W4YXC5"/>
<protein>
    <recommendedName>
        <fullName evidence="2">Protein-L-isoaspartate O-methyltransferase</fullName>
    </recommendedName>
    <alternativeName>
        <fullName evidence="3">Protein L-isoaspartyl methyltransferase</fullName>
    </alternativeName>
</protein>
<reference evidence="4 5" key="1">
    <citation type="submission" date="2017-08" db="EMBL/GenBank/DDBJ databases">
        <title>Infants hospitalized years apart are colonized by the same room-sourced microbial strains.</title>
        <authorList>
            <person name="Brooks B."/>
            <person name="Olm M.R."/>
            <person name="Firek B.A."/>
            <person name="Baker R."/>
            <person name="Thomas B.C."/>
            <person name="Morowitz M.J."/>
            <person name="Banfield J.F."/>
        </authorList>
    </citation>
    <scope>NUCLEOTIDE SEQUENCE [LARGE SCALE GENOMIC DNA]</scope>
    <source>
        <strain evidence="4">S2_018_000_R3_110</strain>
    </source>
</reference>
<dbReference type="EMBL" id="QFNF01000040">
    <property type="protein sequence ID" value="PZO74663.1"/>
    <property type="molecule type" value="Genomic_DNA"/>
</dbReference>
<gene>
    <name evidence="4" type="ORF">DI632_13205</name>
</gene>
<comment type="caution">
    <text evidence="4">The sequence shown here is derived from an EMBL/GenBank/DDBJ whole genome shotgun (WGS) entry which is preliminary data.</text>
</comment>
<dbReference type="SUPFAM" id="SSF53335">
    <property type="entry name" value="S-adenosyl-L-methionine-dependent methyltransferases"/>
    <property type="match status" value="1"/>
</dbReference>
<evidence type="ECO:0000313" key="4">
    <source>
        <dbReference type="EMBL" id="PZO74663.1"/>
    </source>
</evidence>
<dbReference type="InterPro" id="IPR000682">
    <property type="entry name" value="PCMT"/>
</dbReference>